<dbReference type="OMA" id="DSCESYY"/>
<dbReference type="Proteomes" id="UP000186698">
    <property type="component" value="Chromosome 9_10S"/>
</dbReference>
<dbReference type="PANTHER" id="PTHR34093">
    <property type="entry name" value="CHLORIDE CHANNEL CLIC-LIKE PROTEIN 1"/>
    <property type="match status" value="1"/>
</dbReference>
<comment type="similarity">
    <text evidence="2">Belongs to the chloride channel MCLC family.</text>
</comment>
<keyword evidence="6" id="KW-0472">Membrane</keyword>
<keyword evidence="7" id="KW-1185">Reference proteome</keyword>
<evidence type="ECO:0000256" key="4">
    <source>
        <dbReference type="ARBA" id="ARBA00022692"/>
    </source>
</evidence>
<organism evidence="7 8">
    <name type="scientific">Xenopus laevis</name>
    <name type="common">African clawed frog</name>
    <dbReference type="NCBI Taxonomy" id="8355"/>
    <lineage>
        <taxon>Eukaryota</taxon>
        <taxon>Metazoa</taxon>
        <taxon>Chordata</taxon>
        <taxon>Craniata</taxon>
        <taxon>Vertebrata</taxon>
        <taxon>Euteleostomi</taxon>
        <taxon>Amphibia</taxon>
        <taxon>Batrachia</taxon>
        <taxon>Anura</taxon>
        <taxon>Pipoidea</taxon>
        <taxon>Pipidae</taxon>
        <taxon>Xenopodinae</taxon>
        <taxon>Xenopus</taxon>
        <taxon>Xenopus</taxon>
    </lineage>
</organism>
<sequence length="269" mass="31065">MDSISLWISNKIDFIRYLIVGFPEAENDFPPPWSMRSPFPTWNIYSKAFLSASLMCYIVAFSMGLWQGSKHCTKGVVRRTSVPVLHAPAGWHRPLLATWNQMFTLFIILCLFISVPWEWVRLYQMEVAKKTSVLSEGYRRQCDGQDLSLWETIRVLLSWNFSWASNSCEDYYKAIIVDPFWEVTPLMAIGSAVTRTTIHPLELLSHVLGRSLRNIMKEIPSQWQLPVFLLFPLTLLTLLFTIYLGRNRTIQVTCQASTMKTRSKSIKAS</sequence>
<evidence type="ECO:0000313" key="8">
    <source>
        <dbReference type="RefSeq" id="XP_018093729.1"/>
    </source>
</evidence>
<dbReference type="Pfam" id="PF05934">
    <property type="entry name" value="MCLC"/>
    <property type="match status" value="1"/>
</dbReference>
<dbReference type="GO" id="GO:0016020">
    <property type="term" value="C:membrane"/>
    <property type="evidence" value="ECO:0007669"/>
    <property type="project" value="UniProtKB-SubCell"/>
</dbReference>
<gene>
    <name evidence="8" type="primary">LOC108702636</name>
</gene>
<evidence type="ECO:0000256" key="2">
    <source>
        <dbReference type="ARBA" id="ARBA00005944"/>
    </source>
</evidence>
<evidence type="ECO:0000313" key="7">
    <source>
        <dbReference type="Proteomes" id="UP000186698"/>
    </source>
</evidence>
<dbReference type="PaxDb" id="8355-A0A1L8ELN0"/>
<dbReference type="GeneID" id="108702636"/>
<dbReference type="KEGG" id="xla:108702636"/>
<proteinExistence type="inferred from homology"/>
<comment type="subcellular location">
    <subcellularLocation>
        <location evidence="1">Membrane</location>
        <topology evidence="1">Multi-pass membrane protein</topology>
    </subcellularLocation>
</comment>
<dbReference type="InterPro" id="IPR009231">
    <property type="entry name" value="Chloride_chnl_CLIC-like"/>
</dbReference>
<keyword evidence="5" id="KW-1133">Transmembrane helix</keyword>
<keyword evidence="4" id="KW-0812">Transmembrane</keyword>
<evidence type="ECO:0000256" key="5">
    <source>
        <dbReference type="ARBA" id="ARBA00022989"/>
    </source>
</evidence>
<evidence type="ECO:0000256" key="1">
    <source>
        <dbReference type="ARBA" id="ARBA00004141"/>
    </source>
</evidence>
<evidence type="ECO:0000256" key="3">
    <source>
        <dbReference type="ARBA" id="ARBA00015571"/>
    </source>
</evidence>
<protein>
    <recommendedName>
        <fullName evidence="3">Chloride channel CLIC-like protein 1</fullName>
    </recommendedName>
</protein>
<dbReference type="RefSeq" id="XP_018093729.1">
    <property type="nucleotide sequence ID" value="XM_018238240.2"/>
</dbReference>
<dbReference type="STRING" id="8355.A0A1L8ELN0"/>
<dbReference type="OrthoDB" id="10037397at2759"/>
<name>A0A1L8ELN0_XENLA</name>
<dbReference type="PANTHER" id="PTHR34093:SF1">
    <property type="entry name" value="CHLORIDE CHANNEL CLIC-LIKE PROTEIN 1"/>
    <property type="match status" value="1"/>
</dbReference>
<dbReference type="AlphaFoldDB" id="A0A1L8ELN0"/>
<evidence type="ECO:0000256" key="6">
    <source>
        <dbReference type="ARBA" id="ARBA00023136"/>
    </source>
</evidence>
<accession>A0A1L8ELN0</accession>
<dbReference type="GO" id="GO:0005254">
    <property type="term" value="F:chloride channel activity"/>
    <property type="evidence" value="ECO:0007669"/>
    <property type="project" value="TreeGrafter"/>
</dbReference>
<dbReference type="GO" id="GO:0005783">
    <property type="term" value="C:endoplasmic reticulum"/>
    <property type="evidence" value="ECO:0007669"/>
    <property type="project" value="TreeGrafter"/>
</dbReference>
<reference evidence="8" key="1">
    <citation type="submission" date="2025-08" db="UniProtKB">
        <authorList>
            <consortium name="RefSeq"/>
        </authorList>
    </citation>
    <scope>IDENTIFICATION</scope>
    <source>
        <strain evidence="8">J_2021</strain>
        <tissue evidence="8">Erythrocytes</tissue>
    </source>
</reference>